<dbReference type="Proteomes" id="UP000427281">
    <property type="component" value="Chromosome"/>
</dbReference>
<reference evidence="1 2" key="1">
    <citation type="submission" date="2019-09" db="EMBL/GenBank/DDBJ databases">
        <title>Gimesia benthica sp. nov., a novel bacterium isolated from deep-sea water of the Northwest Indian Ocean.</title>
        <authorList>
            <person name="Dai X."/>
        </authorList>
    </citation>
    <scope>NUCLEOTIDE SEQUENCE [LARGE SCALE GENOMIC DNA]</scope>
    <source>
        <strain evidence="1 2">E7</strain>
    </source>
</reference>
<dbReference type="AlphaFoldDB" id="A0A6I6ADR3"/>
<evidence type="ECO:0000313" key="2">
    <source>
        <dbReference type="Proteomes" id="UP000427281"/>
    </source>
</evidence>
<keyword evidence="2" id="KW-1185">Reference proteome</keyword>
<protein>
    <submittedName>
        <fullName evidence="1">Uncharacterized protein</fullName>
    </submittedName>
</protein>
<gene>
    <name evidence="1" type="ORF">F1728_17940</name>
</gene>
<proteinExistence type="predicted"/>
<name>A0A6I6ADR3_9PLAN</name>
<dbReference type="KEGG" id="gim:F1728_17940"/>
<evidence type="ECO:0000313" key="1">
    <source>
        <dbReference type="EMBL" id="QGQ24457.1"/>
    </source>
</evidence>
<dbReference type="EMBL" id="CP043930">
    <property type="protein sequence ID" value="QGQ24457.1"/>
    <property type="molecule type" value="Genomic_DNA"/>
</dbReference>
<dbReference type="RefSeq" id="WP_155365259.1">
    <property type="nucleotide sequence ID" value="NZ_CP043930.1"/>
</dbReference>
<organism evidence="1 2">
    <name type="scientific">Gimesia benthica</name>
    <dbReference type="NCBI Taxonomy" id="2608982"/>
    <lineage>
        <taxon>Bacteria</taxon>
        <taxon>Pseudomonadati</taxon>
        <taxon>Planctomycetota</taxon>
        <taxon>Planctomycetia</taxon>
        <taxon>Planctomycetales</taxon>
        <taxon>Planctomycetaceae</taxon>
        <taxon>Gimesia</taxon>
    </lineage>
</organism>
<sequence>MNHQTPAVTIESCPILKQHQGSSLRLLPCRAVMVENADVMIDTGELIRFPAFLWNSLQAR</sequence>
<accession>A0A6I6ADR3</accession>